<dbReference type="AlphaFoldDB" id="A0A0P1AGR7"/>
<feature type="compositionally biased region" description="Basic and acidic residues" evidence="1">
    <location>
        <begin position="7"/>
        <end position="22"/>
    </location>
</feature>
<evidence type="ECO:0000313" key="3">
    <source>
        <dbReference type="Proteomes" id="UP000054928"/>
    </source>
</evidence>
<dbReference type="EMBL" id="CCYD01000482">
    <property type="protein sequence ID" value="CEG40404.1"/>
    <property type="molecule type" value="Genomic_DNA"/>
</dbReference>
<keyword evidence="3" id="KW-1185">Reference proteome</keyword>
<protein>
    <submittedName>
        <fullName evidence="2">Uncharacterized protein</fullName>
    </submittedName>
</protein>
<dbReference type="GeneID" id="36405661"/>
<dbReference type="RefSeq" id="XP_024576773.1">
    <property type="nucleotide sequence ID" value="XM_024726058.1"/>
</dbReference>
<evidence type="ECO:0000256" key="1">
    <source>
        <dbReference type="SAM" id="MobiDB-lite"/>
    </source>
</evidence>
<organism evidence="2 3">
    <name type="scientific">Plasmopara halstedii</name>
    <name type="common">Downy mildew of sunflower</name>
    <dbReference type="NCBI Taxonomy" id="4781"/>
    <lineage>
        <taxon>Eukaryota</taxon>
        <taxon>Sar</taxon>
        <taxon>Stramenopiles</taxon>
        <taxon>Oomycota</taxon>
        <taxon>Peronosporomycetes</taxon>
        <taxon>Peronosporales</taxon>
        <taxon>Peronosporaceae</taxon>
        <taxon>Plasmopara</taxon>
    </lineage>
</organism>
<sequence>MRARQTARLEQHVDEQRQHEAESPAQPMQTKTKASPKSDGNEGGNSSPYTELSDDHMPAEDHEEEELPSSRFAEANKFYESVTAPTPPTSTRTATTPASQISAVSEFKPKESENFPDSIKHFHGELYSITLKEAVVSSRRTQSVQKCDRQVALHAFSIRETCMRGTGQSRCIAATFEDMVGYPPPALLLHWSLSTPVVGPQAMRQSFSFDSAPSRASGGSQPPIFGLRHGSQQEVANVAPTVYQYSDSRAISQGAVAHHGVGVPAQSSPHGSGQFRLGVSAYSVVDSGVVDGVFVGATLANEGRNDAC</sequence>
<feature type="region of interest" description="Disordered" evidence="1">
    <location>
        <begin position="1"/>
        <end position="102"/>
    </location>
</feature>
<reference evidence="3" key="1">
    <citation type="submission" date="2014-09" db="EMBL/GenBank/DDBJ databases">
        <authorList>
            <person name="Sharma Rahul"/>
            <person name="Thines Marco"/>
        </authorList>
    </citation>
    <scope>NUCLEOTIDE SEQUENCE [LARGE SCALE GENOMIC DNA]</scope>
</reference>
<feature type="compositionally biased region" description="Polar residues" evidence="1">
    <location>
        <begin position="26"/>
        <end position="35"/>
    </location>
</feature>
<dbReference type="Proteomes" id="UP000054928">
    <property type="component" value="Unassembled WGS sequence"/>
</dbReference>
<accession>A0A0P1AGR7</accession>
<name>A0A0P1AGR7_PLAHL</name>
<feature type="compositionally biased region" description="Low complexity" evidence="1">
    <location>
        <begin position="89"/>
        <end position="99"/>
    </location>
</feature>
<proteinExistence type="predicted"/>
<evidence type="ECO:0000313" key="2">
    <source>
        <dbReference type="EMBL" id="CEG40404.1"/>
    </source>
</evidence>